<feature type="short sequence motif" description="VHIID" evidence="3">
    <location>
        <begin position="350"/>
        <end position="354"/>
    </location>
</feature>
<feature type="region of interest" description="Leucine repeat I (LRI)" evidence="3">
    <location>
        <begin position="239"/>
        <end position="299"/>
    </location>
</feature>
<feature type="compositionally biased region" description="Low complexity" evidence="4">
    <location>
        <begin position="127"/>
        <end position="136"/>
    </location>
</feature>
<feature type="compositionally biased region" description="Polar residues" evidence="4">
    <location>
        <begin position="173"/>
        <end position="182"/>
    </location>
</feature>
<evidence type="ECO:0000313" key="6">
    <source>
        <dbReference type="Proteomes" id="UP001152484"/>
    </source>
</evidence>
<name>A0A9P0YRU3_CUSEU</name>
<comment type="caution">
    <text evidence="5">The sequence shown here is derived from an EMBL/GenBank/DDBJ whole genome shotgun (WGS) entry which is preliminary data.</text>
</comment>
<dbReference type="OrthoDB" id="47276at2759"/>
<organism evidence="5 6">
    <name type="scientific">Cuscuta europaea</name>
    <name type="common">European dodder</name>
    <dbReference type="NCBI Taxonomy" id="41803"/>
    <lineage>
        <taxon>Eukaryota</taxon>
        <taxon>Viridiplantae</taxon>
        <taxon>Streptophyta</taxon>
        <taxon>Embryophyta</taxon>
        <taxon>Tracheophyta</taxon>
        <taxon>Spermatophyta</taxon>
        <taxon>Magnoliopsida</taxon>
        <taxon>eudicotyledons</taxon>
        <taxon>Gunneridae</taxon>
        <taxon>Pentapetalae</taxon>
        <taxon>asterids</taxon>
        <taxon>lamiids</taxon>
        <taxon>Solanales</taxon>
        <taxon>Convolvulaceae</taxon>
        <taxon>Cuscuteae</taxon>
        <taxon>Cuscuta</taxon>
        <taxon>Cuscuta subgen. Cuscuta</taxon>
    </lineage>
</organism>
<proteinExistence type="inferred from homology"/>
<dbReference type="Pfam" id="PF03514">
    <property type="entry name" value="GRAS"/>
    <property type="match status" value="1"/>
</dbReference>
<dbReference type="InterPro" id="IPR005202">
    <property type="entry name" value="TF_GRAS"/>
</dbReference>
<evidence type="ECO:0000256" key="1">
    <source>
        <dbReference type="ARBA" id="ARBA00023015"/>
    </source>
</evidence>
<comment type="similarity">
    <text evidence="3">Belongs to the GRAS family.</text>
</comment>
<dbReference type="PROSITE" id="PS50985">
    <property type="entry name" value="GRAS"/>
    <property type="match status" value="1"/>
</dbReference>
<comment type="caution">
    <text evidence="3">Lacks conserved residue(s) required for the propagation of feature annotation.</text>
</comment>
<keyword evidence="6" id="KW-1185">Reference proteome</keyword>
<dbReference type="EMBL" id="CAMAPE010000008">
    <property type="protein sequence ID" value="CAH9073169.1"/>
    <property type="molecule type" value="Genomic_DNA"/>
</dbReference>
<feature type="compositionally biased region" description="Polar residues" evidence="4">
    <location>
        <begin position="137"/>
        <end position="146"/>
    </location>
</feature>
<accession>A0A9P0YRU3</accession>
<feature type="region of interest" description="Disordered" evidence="4">
    <location>
        <begin position="52"/>
        <end position="71"/>
    </location>
</feature>
<protein>
    <submittedName>
        <fullName evidence="5">Uncharacterized protein</fullName>
    </submittedName>
</protein>
<sequence>MEALIQELFTTSNDLVYNHHSKPVDPRYISGQRFFSLSSSSSSFLVNNSLVQNESATKEEEEEDGEGDSPAATLKYIRQMLMEEDDLENQPCMFRDCMALQATEKHLSDVLNGIDSPPDVFSRSDHLSNSLSSDSSPFESQNSLLSLASRGGVEETDRDDSPLNGKRNHENSSSEIDSAENQRNNKQLAAGYLEEPELLDDTYYDALFCPSKKVDKSEFKAGGRNRRGKKKAETKKEFVDLRGLLTQCAQSMANYGIRAANETLKKIRLHSSRHGNETERMAFYLANALEARSNGTGTSLYASNHPNNNSAADIVKAYQMYFNAIPFKVVSGMIANRHIRKLTAGGATSLHIIDFGILYGFQWPCLIQGLSMRPGGPPTLRITGIDFPQPGFRPEERVKATGVRLEKYCKRFNVPFEFKAIARKWESITLEDLEINRDCDVLVVNCSDRLGNVLDETVVPNSPRDMVLNLIKNINPDMFTHGIVNGTYNAPFFDSRFREALFHFSSLFDMFEVTVPSEDKDRLLFEEMVFGTELLNVIACEGTQRVERPETYKQWQARSLRAGFQQLPLDQEIVKLVKEKVKLDYNKNFSVEEDGNWLLQGWKGRVHHAVSCWKPNNN</sequence>
<dbReference type="AlphaFoldDB" id="A0A9P0YRU3"/>
<keyword evidence="1" id="KW-0805">Transcription regulation</keyword>
<feature type="region of interest" description="Disordered" evidence="4">
    <location>
        <begin position="122"/>
        <end position="182"/>
    </location>
</feature>
<feature type="region of interest" description="SAW" evidence="3">
    <location>
        <begin position="539"/>
        <end position="614"/>
    </location>
</feature>
<feature type="short sequence motif" description="LXXLL motif" evidence="3">
    <location>
        <begin position="450"/>
        <end position="454"/>
    </location>
</feature>
<gene>
    <name evidence="5" type="ORF">CEURO_LOCUS4672</name>
</gene>
<feature type="compositionally biased region" description="Basic and acidic residues" evidence="4">
    <location>
        <begin position="152"/>
        <end position="172"/>
    </location>
</feature>
<keyword evidence="2" id="KW-0804">Transcription</keyword>
<dbReference type="Proteomes" id="UP001152484">
    <property type="component" value="Unassembled WGS sequence"/>
</dbReference>
<reference evidence="5" key="1">
    <citation type="submission" date="2022-07" db="EMBL/GenBank/DDBJ databases">
        <authorList>
            <person name="Macas J."/>
            <person name="Novak P."/>
            <person name="Neumann P."/>
        </authorList>
    </citation>
    <scope>NUCLEOTIDE SEQUENCE</scope>
</reference>
<evidence type="ECO:0000256" key="2">
    <source>
        <dbReference type="ARBA" id="ARBA00023163"/>
    </source>
</evidence>
<dbReference type="PANTHER" id="PTHR31636">
    <property type="entry name" value="OSJNBA0084A10.13 PROTEIN-RELATED"/>
    <property type="match status" value="1"/>
</dbReference>
<evidence type="ECO:0000256" key="3">
    <source>
        <dbReference type="PROSITE-ProRule" id="PRU01191"/>
    </source>
</evidence>
<evidence type="ECO:0000256" key="4">
    <source>
        <dbReference type="SAM" id="MobiDB-lite"/>
    </source>
</evidence>
<evidence type="ECO:0000313" key="5">
    <source>
        <dbReference type="EMBL" id="CAH9073169.1"/>
    </source>
</evidence>
<feature type="region of interest" description="Leucine repeat II (LRII)" evidence="3">
    <location>
        <begin position="400"/>
        <end position="432"/>
    </location>
</feature>